<dbReference type="AlphaFoldDB" id="A0A562E2Z2"/>
<dbReference type="RefSeq" id="WP_019398334.1">
    <property type="nucleotide sequence ID" value="NZ_VLJS01000041.1"/>
</dbReference>
<organism evidence="1 2">
    <name type="scientific">Pseudoxanthomonas taiwanensis J19</name>
    <dbReference type="NCBI Taxonomy" id="935569"/>
    <lineage>
        <taxon>Bacteria</taxon>
        <taxon>Pseudomonadati</taxon>
        <taxon>Pseudomonadota</taxon>
        <taxon>Gammaproteobacteria</taxon>
        <taxon>Lysobacterales</taxon>
        <taxon>Lysobacteraceae</taxon>
        <taxon>Pseudoxanthomonas</taxon>
    </lineage>
</organism>
<dbReference type="Proteomes" id="UP000321583">
    <property type="component" value="Unassembled WGS sequence"/>
</dbReference>
<reference evidence="1 2" key="1">
    <citation type="submission" date="2019-07" db="EMBL/GenBank/DDBJ databases">
        <title>Genome sequencing of lignin-degrading bacterial isolates.</title>
        <authorList>
            <person name="Gladden J."/>
        </authorList>
    </citation>
    <scope>NUCLEOTIDE SEQUENCE [LARGE SCALE GENOMIC DNA]</scope>
    <source>
        <strain evidence="1 2">J19</strain>
    </source>
</reference>
<sequence length="101" mass="10114">MHPPAAPAFACRSGCAACCTAPSISSAIPGLPHGKPAGMPCPQLDAALRCRLFGRPERPAVCASLRPGPEMCGASRAEALAILAALEAATTPDQPAGAIPR</sequence>
<accession>A0A562E2Z2</accession>
<dbReference type="OrthoDB" id="9803986at2"/>
<dbReference type="PANTHER" id="PTHR36931:SF1">
    <property type="entry name" value="UPF0153 PROTEIN YEIW"/>
    <property type="match status" value="1"/>
</dbReference>
<evidence type="ECO:0000313" key="1">
    <source>
        <dbReference type="EMBL" id="TWH16058.1"/>
    </source>
</evidence>
<keyword evidence="2" id="KW-1185">Reference proteome</keyword>
<dbReference type="InterPro" id="IPR052572">
    <property type="entry name" value="UPF0153_domain"/>
</dbReference>
<proteinExistence type="predicted"/>
<gene>
    <name evidence="1" type="ORF">L613_001400000450</name>
</gene>
<dbReference type="PANTHER" id="PTHR36931">
    <property type="entry name" value="UPF0153 PROTEIN YEIW"/>
    <property type="match status" value="1"/>
</dbReference>
<name>A0A562E2Z2_9GAMM</name>
<dbReference type="EMBL" id="VLJS01000041">
    <property type="protein sequence ID" value="TWH16058.1"/>
    <property type="molecule type" value="Genomic_DNA"/>
</dbReference>
<protein>
    <recommendedName>
        <fullName evidence="3">Fe-S-cluster containining protein</fullName>
    </recommendedName>
</protein>
<evidence type="ECO:0000313" key="2">
    <source>
        <dbReference type="Proteomes" id="UP000321583"/>
    </source>
</evidence>
<evidence type="ECO:0008006" key="3">
    <source>
        <dbReference type="Google" id="ProtNLM"/>
    </source>
</evidence>
<comment type="caution">
    <text evidence="1">The sequence shown here is derived from an EMBL/GenBank/DDBJ whole genome shotgun (WGS) entry which is preliminary data.</text>
</comment>